<sequence>MAIQPNPAGIDYASELIEKNQYVKDSDWSQAQPSPQDENDQLQRHGWAGFAQWHLAIDTDENEQTKGRYKFPYGDFRRVHRSGLIAAKQRAGEWDYDEVRKVADRLLEKVPEPD</sequence>
<evidence type="ECO:0000256" key="1">
    <source>
        <dbReference type="SAM" id="MobiDB-lite"/>
    </source>
</evidence>
<organism evidence="2 3">
    <name type="scientific">Vasconcelosia minhoensis LEGE 07310</name>
    <dbReference type="NCBI Taxonomy" id="915328"/>
    <lineage>
        <taxon>Bacteria</taxon>
        <taxon>Bacillati</taxon>
        <taxon>Cyanobacteriota</taxon>
        <taxon>Cyanophyceae</taxon>
        <taxon>Nodosilineales</taxon>
        <taxon>Cymatolegaceae</taxon>
        <taxon>Vasconcelosia</taxon>
        <taxon>Vasconcelosia minhoensis</taxon>
    </lineage>
</organism>
<feature type="region of interest" description="Disordered" evidence="1">
    <location>
        <begin position="25"/>
        <end position="44"/>
    </location>
</feature>
<evidence type="ECO:0000313" key="2">
    <source>
        <dbReference type="EMBL" id="MBE9079293.1"/>
    </source>
</evidence>
<gene>
    <name evidence="2" type="ORF">IQ241_18665</name>
</gene>
<accession>A0A8J7AXG7</accession>
<evidence type="ECO:0000313" key="3">
    <source>
        <dbReference type="Proteomes" id="UP000636505"/>
    </source>
</evidence>
<protein>
    <submittedName>
        <fullName evidence="2">Uncharacterized protein</fullName>
    </submittedName>
</protein>
<proteinExistence type="predicted"/>
<dbReference type="AlphaFoldDB" id="A0A8J7AXG7"/>
<comment type="caution">
    <text evidence="2">The sequence shown here is derived from an EMBL/GenBank/DDBJ whole genome shotgun (WGS) entry which is preliminary data.</text>
</comment>
<reference evidence="2" key="1">
    <citation type="submission" date="2020-10" db="EMBL/GenBank/DDBJ databases">
        <authorList>
            <person name="Castelo-Branco R."/>
            <person name="Eusebio N."/>
            <person name="Adriana R."/>
            <person name="Vieira A."/>
            <person name="Brugerolle De Fraissinette N."/>
            <person name="Rezende De Castro R."/>
            <person name="Schneider M.P."/>
            <person name="Vasconcelos V."/>
            <person name="Leao P.N."/>
        </authorList>
    </citation>
    <scope>NUCLEOTIDE SEQUENCE</scope>
    <source>
        <strain evidence="2">LEGE 07310</strain>
    </source>
</reference>
<dbReference type="EMBL" id="JADEXG010000052">
    <property type="protein sequence ID" value="MBE9079293.1"/>
    <property type="molecule type" value="Genomic_DNA"/>
</dbReference>
<name>A0A8J7AXG7_9CYAN</name>
<dbReference type="RefSeq" id="WP_193910107.1">
    <property type="nucleotide sequence ID" value="NZ_JADEXG010000052.1"/>
</dbReference>
<dbReference type="Proteomes" id="UP000636505">
    <property type="component" value="Unassembled WGS sequence"/>
</dbReference>
<keyword evidence="3" id="KW-1185">Reference proteome</keyword>